<accession>A0A6B2NXD7</accession>
<dbReference type="InterPro" id="IPR003777">
    <property type="entry name" value="XdhC_CoxI"/>
</dbReference>
<protein>
    <submittedName>
        <fullName evidence="3">XdhC /CoxI family-like protein</fullName>
    </submittedName>
</protein>
<feature type="domain" description="XdhC- CoxI" evidence="1">
    <location>
        <begin position="19"/>
        <end position="84"/>
    </location>
</feature>
<name>A0A6B2NXD7_9RHOB</name>
<comment type="caution">
    <text evidence="3">The sequence shown here is derived from an EMBL/GenBank/DDBJ whole genome shotgun (WGS) entry which is preliminary data.</text>
</comment>
<dbReference type="Pfam" id="PF13478">
    <property type="entry name" value="XdhC_C"/>
    <property type="match status" value="1"/>
</dbReference>
<reference evidence="3" key="1">
    <citation type="submission" date="2020-02" db="EMBL/GenBank/DDBJ databases">
        <title>Delineation of the pyrene-degrading pathway in Roseobacter clade bacteria by genomic analysis.</title>
        <authorList>
            <person name="Zhou H."/>
            <person name="Wang H."/>
        </authorList>
    </citation>
    <scope>NUCLEOTIDE SEQUENCE</scope>
    <source>
        <strain evidence="3">PrR005</strain>
    </source>
</reference>
<proteinExistence type="predicted"/>
<dbReference type="PANTHER" id="PTHR30388:SF6">
    <property type="entry name" value="XANTHINE DEHYDROGENASE SUBUNIT A-RELATED"/>
    <property type="match status" value="1"/>
</dbReference>
<feature type="domain" description="XdhC Rossmann" evidence="2">
    <location>
        <begin position="131"/>
        <end position="250"/>
    </location>
</feature>
<evidence type="ECO:0000259" key="2">
    <source>
        <dbReference type="Pfam" id="PF13478"/>
    </source>
</evidence>
<dbReference type="AlphaFoldDB" id="A0A6B2NXD7"/>
<sequence>MIPAEILDHELANVTESLRASGAPFAIATVIRTLGQTAAKPGAKAVLSAEGDILHGWVGGGCVRGALARAARQALADGTPQLVSLMPEDLLTEKGLVAGDQADGTKIARNGCPSRGSMDIFVEPILPLPELVIYGASPVAQALARLAPQFDWTVTRADPAAALPGTVPGARRMIVVATQGQGDAPALKAALAASAEHWSFVGSRRKFAALRARFETEGMDPETLDRVNAPAGLAIDAVTPDEIALSILARLIQQRRHKAREVKS</sequence>
<organism evidence="3">
    <name type="scientific">Ruegeria sp. PrR005</name>
    <dbReference type="NCBI Taxonomy" id="2706882"/>
    <lineage>
        <taxon>Bacteria</taxon>
        <taxon>Pseudomonadati</taxon>
        <taxon>Pseudomonadota</taxon>
        <taxon>Alphaproteobacteria</taxon>
        <taxon>Rhodobacterales</taxon>
        <taxon>Roseobacteraceae</taxon>
        <taxon>Ruegeria</taxon>
    </lineage>
</organism>
<evidence type="ECO:0000259" key="1">
    <source>
        <dbReference type="Pfam" id="PF02625"/>
    </source>
</evidence>
<dbReference type="RefSeq" id="WP_164132080.1">
    <property type="nucleotide sequence ID" value="NZ_JAAGOX010000053.1"/>
</dbReference>
<evidence type="ECO:0000313" key="3">
    <source>
        <dbReference type="EMBL" id="NDW47064.1"/>
    </source>
</evidence>
<dbReference type="InterPro" id="IPR027051">
    <property type="entry name" value="XdhC_Rossmann_dom"/>
</dbReference>
<dbReference type="Gene3D" id="3.40.50.720">
    <property type="entry name" value="NAD(P)-binding Rossmann-like Domain"/>
    <property type="match status" value="1"/>
</dbReference>
<dbReference type="EMBL" id="JAAGOX010000053">
    <property type="protein sequence ID" value="NDW47064.1"/>
    <property type="molecule type" value="Genomic_DNA"/>
</dbReference>
<dbReference type="PANTHER" id="PTHR30388">
    <property type="entry name" value="ALDEHYDE OXIDOREDUCTASE MOLYBDENUM COFACTOR ASSEMBLY PROTEIN"/>
    <property type="match status" value="1"/>
</dbReference>
<dbReference type="Pfam" id="PF02625">
    <property type="entry name" value="XdhC_CoxI"/>
    <property type="match status" value="1"/>
</dbReference>
<dbReference type="InterPro" id="IPR052698">
    <property type="entry name" value="MoCofactor_Util/Proc"/>
</dbReference>
<gene>
    <name evidence="3" type="ORF">G0P99_19130</name>
</gene>